<sequence length="368" mass="41904">MRSSIFRCVSRAHYSTNVTEDFINSILARAQEATAKASSNAIKLDQMKDNRTPNKNRNRNQNRNNRNYDKDKPRDGRQGEKNMRLNNRTANGNSAHANRQQWNRSAKTSSANDSSSGNNTVVQPQFKKMQNSKNNSEESSALGDDLLDVFNSSVEQKQRPNNFNNNSKFQTRFQKKSHILTVSKRRKAAPQQQQQQRAVKRAASSEYILEEPTPLSLLEYSPQVFPTKESKLISYTLDSLKKSNYPIYRSPNLGILKVRDFTLNTPNFGKYTPGSSLILAKEPQLQNLPLQEDIEELHKRARGEYQLLKPYAGKDFENLTKSKDGVNKLVQNSQIARLSLQSVVMDSEDKKLVYDVCSGIKPISELQQ</sequence>
<dbReference type="Proteomes" id="UP000006968">
    <property type="component" value="Chromosome XIII"/>
</dbReference>
<accession>J8PXW8</accession>
<comment type="caution">
    <text evidence="2">The sequence shown here is derived from an EMBL/GenBank/DDBJ whole genome shotgun (WGS) entry which is preliminary data.</text>
</comment>
<dbReference type="OrthoDB" id="4049658at2759"/>
<feature type="compositionally biased region" description="Polar residues" evidence="1">
    <location>
        <begin position="84"/>
        <end position="104"/>
    </location>
</feature>
<gene>
    <name evidence="2" type="ORF">SU7_2796</name>
</gene>
<name>J8PXW8_SACAR</name>
<keyword evidence="3" id="KW-1185">Reference proteome</keyword>
<feature type="region of interest" description="Disordered" evidence="1">
    <location>
        <begin position="37"/>
        <end position="141"/>
    </location>
</feature>
<dbReference type="EMBL" id="ALIE01000159">
    <property type="protein sequence ID" value="EJS42188.1"/>
    <property type="molecule type" value="Genomic_DNA"/>
</dbReference>
<feature type="compositionally biased region" description="Basic and acidic residues" evidence="1">
    <location>
        <begin position="66"/>
        <end position="83"/>
    </location>
</feature>
<reference evidence="2 3" key="1">
    <citation type="journal article" date="2013" name="BMC Genomics">
        <title>High quality de novo sequencing and assembly of the Saccharomyces arboricolus genome.</title>
        <authorList>
            <person name="Liti G."/>
            <person name="Nguyen Ba A.N."/>
            <person name="Blythe M."/>
            <person name="Mueller C.A."/>
            <person name="Bergstroem A."/>
            <person name="Cubillos F.A."/>
            <person name="Dafhnis-Calas F."/>
            <person name="Khoshraftar S."/>
            <person name="Malla S."/>
            <person name="Mehta N."/>
            <person name="Siow C.C."/>
            <person name="Warringer J."/>
            <person name="Moses A.M."/>
            <person name="Louis E.J."/>
            <person name="Nieduszynski C.A."/>
        </authorList>
    </citation>
    <scope>NUCLEOTIDE SEQUENCE [LARGE SCALE GENOMIC DNA]</scope>
    <source>
        <strain evidence="3">H-6 / AS 2.3317 / CBS 10644</strain>
    </source>
</reference>
<evidence type="ECO:0000313" key="2">
    <source>
        <dbReference type="EMBL" id="EJS42188.1"/>
    </source>
</evidence>
<evidence type="ECO:0000313" key="3">
    <source>
        <dbReference type="Proteomes" id="UP000006968"/>
    </source>
</evidence>
<protein>
    <submittedName>
        <fullName evidence="2">Rsm28p</fullName>
    </submittedName>
</protein>
<feature type="compositionally biased region" description="Polar residues" evidence="1">
    <location>
        <begin position="128"/>
        <end position="139"/>
    </location>
</feature>
<evidence type="ECO:0000256" key="1">
    <source>
        <dbReference type="SAM" id="MobiDB-lite"/>
    </source>
</evidence>
<dbReference type="AlphaFoldDB" id="J8PXW8"/>
<dbReference type="HOGENOM" id="CLU_071897_0_0_1"/>
<proteinExistence type="predicted"/>
<organism evidence="2 3">
    <name type="scientific">Saccharomyces arboricola (strain H-6 / AS 2.3317 / CBS 10644)</name>
    <name type="common">Yeast</name>
    <dbReference type="NCBI Taxonomy" id="1160507"/>
    <lineage>
        <taxon>Eukaryota</taxon>
        <taxon>Fungi</taxon>
        <taxon>Dikarya</taxon>
        <taxon>Ascomycota</taxon>
        <taxon>Saccharomycotina</taxon>
        <taxon>Saccharomycetes</taxon>
        <taxon>Saccharomycetales</taxon>
        <taxon>Saccharomycetaceae</taxon>
        <taxon>Saccharomyces</taxon>
    </lineage>
</organism>
<feature type="compositionally biased region" description="Low complexity" evidence="1">
    <location>
        <begin position="105"/>
        <end position="120"/>
    </location>
</feature>